<dbReference type="PROSITE" id="PS50216">
    <property type="entry name" value="DHHC"/>
    <property type="match status" value="1"/>
</dbReference>
<reference evidence="10 11" key="1">
    <citation type="journal article" date="2020" name="IScience">
        <title>Genome Sequencing of the Endangered Kingdonia uniflora (Circaeasteraceae, Ranunculales) Reveals Potential Mechanisms of Evolutionary Specialization.</title>
        <authorList>
            <person name="Sun Y."/>
            <person name="Deng T."/>
            <person name="Zhang A."/>
            <person name="Moore M.J."/>
            <person name="Landis J.B."/>
            <person name="Lin N."/>
            <person name="Zhang H."/>
            <person name="Zhang X."/>
            <person name="Huang J."/>
            <person name="Zhang X."/>
            <person name="Sun H."/>
            <person name="Wang H."/>
        </authorList>
    </citation>
    <scope>NUCLEOTIDE SEQUENCE [LARGE SCALE GENOMIC DNA]</scope>
    <source>
        <strain evidence="10">TB1705</strain>
        <tissue evidence="10">Leaf</tissue>
    </source>
</reference>
<gene>
    <name evidence="10" type="ORF">GIB67_038328</name>
</gene>
<evidence type="ECO:0000259" key="9">
    <source>
        <dbReference type="Pfam" id="PF01529"/>
    </source>
</evidence>
<evidence type="ECO:0000256" key="7">
    <source>
        <dbReference type="ARBA" id="ARBA00023315"/>
    </source>
</evidence>
<dbReference type="PANTHER" id="PTHR22883">
    <property type="entry name" value="ZINC FINGER DHHC DOMAIN CONTAINING PROTEIN"/>
    <property type="match status" value="1"/>
</dbReference>
<dbReference type="GO" id="GO:0019706">
    <property type="term" value="F:protein-cysteine S-palmitoyltransferase activity"/>
    <property type="evidence" value="ECO:0007669"/>
    <property type="project" value="UniProtKB-EC"/>
</dbReference>
<dbReference type="EC" id="2.3.1.225" evidence="8"/>
<comment type="catalytic activity">
    <reaction evidence="8">
        <text>L-cysteinyl-[protein] + hexadecanoyl-CoA = S-hexadecanoyl-L-cysteinyl-[protein] + CoA</text>
        <dbReference type="Rhea" id="RHEA:36683"/>
        <dbReference type="Rhea" id="RHEA-COMP:10131"/>
        <dbReference type="Rhea" id="RHEA-COMP:11032"/>
        <dbReference type="ChEBI" id="CHEBI:29950"/>
        <dbReference type="ChEBI" id="CHEBI:57287"/>
        <dbReference type="ChEBI" id="CHEBI:57379"/>
        <dbReference type="ChEBI" id="CHEBI:74151"/>
        <dbReference type="EC" id="2.3.1.225"/>
    </reaction>
</comment>
<evidence type="ECO:0000256" key="6">
    <source>
        <dbReference type="ARBA" id="ARBA00023136"/>
    </source>
</evidence>
<protein>
    <recommendedName>
        <fullName evidence="8">S-acyltransferase</fullName>
        <ecNumber evidence="8">2.3.1.225</ecNumber>
    </recommendedName>
    <alternativeName>
        <fullName evidence="8">Palmitoyltransferase</fullName>
    </alternativeName>
</protein>
<keyword evidence="4 8" id="KW-0812">Transmembrane</keyword>
<dbReference type="GO" id="GO:0016020">
    <property type="term" value="C:membrane"/>
    <property type="evidence" value="ECO:0007669"/>
    <property type="project" value="UniProtKB-SubCell"/>
</dbReference>
<evidence type="ECO:0000256" key="4">
    <source>
        <dbReference type="ARBA" id="ARBA00022692"/>
    </source>
</evidence>
<dbReference type="Proteomes" id="UP000541444">
    <property type="component" value="Unassembled WGS sequence"/>
</dbReference>
<evidence type="ECO:0000256" key="2">
    <source>
        <dbReference type="ARBA" id="ARBA00008574"/>
    </source>
</evidence>
<keyword evidence="11" id="KW-1185">Reference proteome</keyword>
<evidence type="ECO:0000256" key="8">
    <source>
        <dbReference type="RuleBase" id="RU079119"/>
    </source>
</evidence>
<dbReference type="OrthoDB" id="4096362at2759"/>
<comment type="subcellular location">
    <subcellularLocation>
        <location evidence="1">Membrane</location>
        <topology evidence="1">Multi-pass membrane protein</topology>
    </subcellularLocation>
</comment>
<sequence length="360" mass="40568">MYTTPRPPETSDSNRRIFEPTGPSKRVYQVWKGSNNFVFGGRLIFGPDMRSLIFTILLIVTPVVLFCVFNSEWLIHGFGNCLGNLVVVASAVFTAYVLILLLLTSARDPGIIPRNLHPPEPDYASSNMSTDWLGNNQRNVPNLAPTKDVVVNGKVVKIKYCQTCMLYRPPRCSHCSICNNCVDRFDHHCPWVGQCIGKVCFNDQFHCPIFTFNSSLTVKTTYENFRYRYSSTTNPYNHGLARNMWETFCSEVPESKNNFRAKVKEDSLSIFNASLSMGRAMSPEMAKKSCDIELGHKRETVAEEDFQDIQNHIGSVASLERCGKQPIHASRGQKENWEMSPDINVLAADLEIGHGLKLNG</sequence>
<feature type="domain" description="Palmitoyltransferase DHHC" evidence="9">
    <location>
        <begin position="158"/>
        <end position="214"/>
    </location>
</feature>
<keyword evidence="3 8" id="KW-0808">Transferase</keyword>
<organism evidence="10 11">
    <name type="scientific">Kingdonia uniflora</name>
    <dbReference type="NCBI Taxonomy" id="39325"/>
    <lineage>
        <taxon>Eukaryota</taxon>
        <taxon>Viridiplantae</taxon>
        <taxon>Streptophyta</taxon>
        <taxon>Embryophyta</taxon>
        <taxon>Tracheophyta</taxon>
        <taxon>Spermatophyta</taxon>
        <taxon>Magnoliopsida</taxon>
        <taxon>Ranunculales</taxon>
        <taxon>Circaeasteraceae</taxon>
        <taxon>Kingdonia</taxon>
    </lineage>
</organism>
<dbReference type="AlphaFoldDB" id="A0A7J7KUN1"/>
<evidence type="ECO:0000256" key="3">
    <source>
        <dbReference type="ARBA" id="ARBA00022679"/>
    </source>
</evidence>
<name>A0A7J7KUN1_9MAGN</name>
<dbReference type="InterPro" id="IPR039859">
    <property type="entry name" value="PFA4/ZDH16/20/ERF2-like"/>
</dbReference>
<dbReference type="GO" id="GO:0006612">
    <property type="term" value="P:protein targeting to membrane"/>
    <property type="evidence" value="ECO:0007669"/>
    <property type="project" value="TreeGrafter"/>
</dbReference>
<accession>A0A7J7KUN1</accession>
<keyword evidence="7 8" id="KW-0012">Acyltransferase</keyword>
<proteinExistence type="inferred from homology"/>
<evidence type="ECO:0000256" key="1">
    <source>
        <dbReference type="ARBA" id="ARBA00004141"/>
    </source>
</evidence>
<dbReference type="GO" id="GO:0005783">
    <property type="term" value="C:endoplasmic reticulum"/>
    <property type="evidence" value="ECO:0007669"/>
    <property type="project" value="TreeGrafter"/>
</dbReference>
<dbReference type="EMBL" id="JACGCM010002893">
    <property type="protein sequence ID" value="KAF6134037.1"/>
    <property type="molecule type" value="Genomic_DNA"/>
</dbReference>
<keyword evidence="5 8" id="KW-1133">Transmembrane helix</keyword>
<feature type="transmembrane region" description="Helical" evidence="8">
    <location>
        <begin position="51"/>
        <end position="69"/>
    </location>
</feature>
<dbReference type="PANTHER" id="PTHR22883:SF324">
    <property type="entry name" value="S-ACYLTRANSFERASE"/>
    <property type="match status" value="1"/>
</dbReference>
<comment type="domain">
    <text evidence="8">The DHHC domain is required for palmitoyltransferase activity.</text>
</comment>
<comment type="caution">
    <text evidence="10">The sequence shown here is derived from an EMBL/GenBank/DDBJ whole genome shotgun (WGS) entry which is preliminary data.</text>
</comment>
<comment type="similarity">
    <text evidence="2 8">Belongs to the DHHC palmitoyltransferase family.</text>
</comment>
<evidence type="ECO:0000313" key="11">
    <source>
        <dbReference type="Proteomes" id="UP000541444"/>
    </source>
</evidence>
<feature type="transmembrane region" description="Helical" evidence="8">
    <location>
        <begin position="81"/>
        <end position="103"/>
    </location>
</feature>
<evidence type="ECO:0000313" key="10">
    <source>
        <dbReference type="EMBL" id="KAF6134037.1"/>
    </source>
</evidence>
<evidence type="ECO:0000256" key="5">
    <source>
        <dbReference type="ARBA" id="ARBA00022989"/>
    </source>
</evidence>
<dbReference type="GO" id="GO:0005794">
    <property type="term" value="C:Golgi apparatus"/>
    <property type="evidence" value="ECO:0007669"/>
    <property type="project" value="TreeGrafter"/>
</dbReference>
<dbReference type="InterPro" id="IPR001594">
    <property type="entry name" value="Palmitoyltrfase_DHHC"/>
</dbReference>
<keyword evidence="6 8" id="KW-0472">Membrane</keyword>
<dbReference type="Pfam" id="PF01529">
    <property type="entry name" value="DHHC"/>
    <property type="match status" value="1"/>
</dbReference>